<dbReference type="EMBL" id="JACGCM010001846">
    <property type="protein sequence ID" value="KAF6148403.1"/>
    <property type="molecule type" value="Genomic_DNA"/>
</dbReference>
<dbReference type="AlphaFoldDB" id="A0A7J7M0K8"/>
<gene>
    <name evidence="1" type="ORF">GIB67_036618</name>
</gene>
<accession>A0A7J7M0K8</accession>
<dbReference type="Proteomes" id="UP000541444">
    <property type="component" value="Unassembled WGS sequence"/>
</dbReference>
<sequence length="452" mass="51697">MLYDSEDDAIMLDDDVGENAGVNDGVGVDVGGGGWNNQIGVNNWAEIDPNNLNAEEGYYSTYTSLDGDEGPIQEDINKVDVEFTNFAQETENIFANEENDMNIGNSHQLVKDLVPEMEWPTVHAARAYIRRWSILNKVEYHQIKNEGYRLRFICIEPKTCNWLFYAIITPDGHTFKLRKSSVLKYICKRKGKTSNKLAHVGWVTNEAEHTMKIIRFTRPVDVIELILLKFGLDISYYTTWNAWTICMEKIVGSFDDGYVVQPELCRQILSANLGGLARTSKDVKTNMWMGTCVAYKAPFDGGTHLEGLVWGAAKAWKQTEKQEKLDKLKVDNPEAHDWLVKEPFEHWARSHFDFTAKCEHITNNFLESFNNWILKIRDKLLHRALEKLNLMMIKLMYDRRNKAAEWNQDGLVPRAEEHIAKMETFYGQYHLEGVGDGCHVGIGAMVKGGELT</sequence>
<comment type="caution">
    <text evidence="1">The sequence shown here is derived from an EMBL/GenBank/DDBJ whole genome shotgun (WGS) entry which is preliminary data.</text>
</comment>
<evidence type="ECO:0000313" key="2">
    <source>
        <dbReference type="Proteomes" id="UP000541444"/>
    </source>
</evidence>
<evidence type="ECO:0008006" key="3">
    <source>
        <dbReference type="Google" id="ProtNLM"/>
    </source>
</evidence>
<protein>
    <recommendedName>
        <fullName evidence="3">Transposase MuDR plant domain-containing protein</fullName>
    </recommendedName>
</protein>
<dbReference type="PANTHER" id="PTHR31973:SF187">
    <property type="entry name" value="MUTATOR TRANSPOSASE MUDRA PROTEIN"/>
    <property type="match status" value="1"/>
</dbReference>
<organism evidence="1 2">
    <name type="scientific">Kingdonia uniflora</name>
    <dbReference type="NCBI Taxonomy" id="39325"/>
    <lineage>
        <taxon>Eukaryota</taxon>
        <taxon>Viridiplantae</taxon>
        <taxon>Streptophyta</taxon>
        <taxon>Embryophyta</taxon>
        <taxon>Tracheophyta</taxon>
        <taxon>Spermatophyta</taxon>
        <taxon>Magnoliopsida</taxon>
        <taxon>Ranunculales</taxon>
        <taxon>Circaeasteraceae</taxon>
        <taxon>Kingdonia</taxon>
    </lineage>
</organism>
<name>A0A7J7M0K8_9MAGN</name>
<evidence type="ECO:0000313" key="1">
    <source>
        <dbReference type="EMBL" id="KAF6148403.1"/>
    </source>
</evidence>
<dbReference type="OrthoDB" id="1296858at2759"/>
<dbReference type="PANTHER" id="PTHR31973">
    <property type="entry name" value="POLYPROTEIN, PUTATIVE-RELATED"/>
    <property type="match status" value="1"/>
</dbReference>
<keyword evidence="2" id="KW-1185">Reference proteome</keyword>
<reference evidence="1 2" key="1">
    <citation type="journal article" date="2020" name="IScience">
        <title>Genome Sequencing of the Endangered Kingdonia uniflora (Circaeasteraceae, Ranunculales) Reveals Potential Mechanisms of Evolutionary Specialization.</title>
        <authorList>
            <person name="Sun Y."/>
            <person name="Deng T."/>
            <person name="Zhang A."/>
            <person name="Moore M.J."/>
            <person name="Landis J.B."/>
            <person name="Lin N."/>
            <person name="Zhang H."/>
            <person name="Zhang X."/>
            <person name="Huang J."/>
            <person name="Zhang X."/>
            <person name="Sun H."/>
            <person name="Wang H."/>
        </authorList>
    </citation>
    <scope>NUCLEOTIDE SEQUENCE [LARGE SCALE GENOMIC DNA]</scope>
    <source>
        <strain evidence="1">TB1705</strain>
        <tissue evidence="1">Leaf</tissue>
    </source>
</reference>
<proteinExistence type="predicted"/>